<gene>
    <name evidence="5" type="primary">TIGD4_0</name>
    <name evidence="5" type="ORF">Bhyg_11871</name>
</gene>
<dbReference type="PANTHER" id="PTHR19303">
    <property type="entry name" value="TRANSPOSON"/>
    <property type="match status" value="1"/>
</dbReference>
<comment type="subcellular location">
    <subcellularLocation>
        <location evidence="1">Nucleus</location>
    </subcellularLocation>
</comment>
<evidence type="ECO:0000256" key="1">
    <source>
        <dbReference type="ARBA" id="ARBA00004123"/>
    </source>
</evidence>
<dbReference type="Pfam" id="PF03184">
    <property type="entry name" value="DDE_1"/>
    <property type="match status" value="1"/>
</dbReference>
<dbReference type="Proteomes" id="UP001151699">
    <property type="component" value="Chromosome X"/>
</dbReference>
<dbReference type="PROSITE" id="PS51253">
    <property type="entry name" value="HTH_CENPB"/>
    <property type="match status" value="1"/>
</dbReference>
<dbReference type="Gene3D" id="1.10.10.60">
    <property type="entry name" value="Homeodomain-like"/>
    <property type="match status" value="1"/>
</dbReference>
<evidence type="ECO:0000313" key="6">
    <source>
        <dbReference type="Proteomes" id="UP001151699"/>
    </source>
</evidence>
<evidence type="ECO:0000259" key="4">
    <source>
        <dbReference type="PROSITE" id="PS51253"/>
    </source>
</evidence>
<feature type="compositionally biased region" description="Basic and acidic residues" evidence="3">
    <location>
        <begin position="209"/>
        <end position="219"/>
    </location>
</feature>
<sequence length="345" mass="38880">MKARNANIPLTGAIVQAKARSLAKLFNIQNFMASDGWLAKFKRRQNLTFKTMSSKSASVDDEAVDDWFKQLPNILMDYDANDIFNVDETGLFFKCLPKHTLTYRNEKCYDGKFSKVRVSVLVGANCTGTEKLKLLVIGKSRRPRCFVKNESLPVVYTSNTKAWMTCVAFAKYMTDLDKELMASEEPCSSIKINKAGFPSAKHDIKNAADGRRNLSSEHEEINDDQETESHSDTINIENWNRIKTRFDLDISFDDYVAVDVRLLTEGLPSNEEILNFLSNINNVEETDATVDDEVGDNEVGAPDIDPANDTEISAVPNDAKESLRKIHNALTNNMFTHMETHMLTV</sequence>
<protein>
    <submittedName>
        <fullName evidence="5">Tigger transposable element-derived protein 4</fullName>
    </submittedName>
</protein>
<dbReference type="EMBL" id="WJQU01000003">
    <property type="protein sequence ID" value="KAJ6639131.1"/>
    <property type="molecule type" value="Genomic_DNA"/>
</dbReference>
<keyword evidence="2" id="KW-0238">DNA-binding</keyword>
<dbReference type="InterPro" id="IPR050863">
    <property type="entry name" value="CenT-Element_Derived"/>
</dbReference>
<organism evidence="5 6">
    <name type="scientific">Pseudolycoriella hygida</name>
    <dbReference type="NCBI Taxonomy" id="35572"/>
    <lineage>
        <taxon>Eukaryota</taxon>
        <taxon>Metazoa</taxon>
        <taxon>Ecdysozoa</taxon>
        <taxon>Arthropoda</taxon>
        <taxon>Hexapoda</taxon>
        <taxon>Insecta</taxon>
        <taxon>Pterygota</taxon>
        <taxon>Neoptera</taxon>
        <taxon>Endopterygota</taxon>
        <taxon>Diptera</taxon>
        <taxon>Nematocera</taxon>
        <taxon>Sciaroidea</taxon>
        <taxon>Sciaridae</taxon>
        <taxon>Pseudolycoriella</taxon>
    </lineage>
</organism>
<dbReference type="GO" id="GO:0005634">
    <property type="term" value="C:nucleus"/>
    <property type="evidence" value="ECO:0007669"/>
    <property type="project" value="UniProtKB-SubCell"/>
</dbReference>
<evidence type="ECO:0000256" key="2">
    <source>
        <dbReference type="ARBA" id="ARBA00023125"/>
    </source>
</evidence>
<dbReference type="InterPro" id="IPR006600">
    <property type="entry name" value="HTH_CenpB_DNA-bd_dom"/>
</dbReference>
<comment type="caution">
    <text evidence="5">The sequence shown here is derived from an EMBL/GenBank/DDBJ whole genome shotgun (WGS) entry which is preliminary data.</text>
</comment>
<evidence type="ECO:0000256" key="3">
    <source>
        <dbReference type="SAM" id="MobiDB-lite"/>
    </source>
</evidence>
<evidence type="ECO:0000313" key="5">
    <source>
        <dbReference type="EMBL" id="KAJ6639131.1"/>
    </source>
</evidence>
<feature type="region of interest" description="Disordered" evidence="3">
    <location>
        <begin position="209"/>
        <end position="231"/>
    </location>
</feature>
<feature type="domain" description="HTH CENPB-type" evidence="4">
    <location>
        <begin position="1"/>
        <end position="51"/>
    </location>
</feature>
<dbReference type="InterPro" id="IPR004875">
    <property type="entry name" value="DDE_SF_endonuclease_dom"/>
</dbReference>
<dbReference type="OrthoDB" id="7791277at2759"/>
<dbReference type="Pfam" id="PF03221">
    <property type="entry name" value="HTH_Tnp_Tc5"/>
    <property type="match status" value="1"/>
</dbReference>
<dbReference type="InterPro" id="IPR009057">
    <property type="entry name" value="Homeodomain-like_sf"/>
</dbReference>
<dbReference type="PANTHER" id="PTHR19303:SF73">
    <property type="entry name" value="PROTEIN PDC2"/>
    <property type="match status" value="1"/>
</dbReference>
<feature type="non-terminal residue" evidence="5">
    <location>
        <position position="345"/>
    </location>
</feature>
<accession>A0A9Q0MW92</accession>
<reference evidence="5" key="1">
    <citation type="submission" date="2022-07" db="EMBL/GenBank/DDBJ databases">
        <authorList>
            <person name="Trinca V."/>
            <person name="Uliana J.V.C."/>
            <person name="Torres T.T."/>
            <person name="Ward R.J."/>
            <person name="Monesi N."/>
        </authorList>
    </citation>
    <scope>NUCLEOTIDE SEQUENCE</scope>
    <source>
        <strain evidence="5">HSMRA1968</strain>
        <tissue evidence="5">Whole embryos</tissue>
    </source>
</reference>
<dbReference type="GO" id="GO:0003677">
    <property type="term" value="F:DNA binding"/>
    <property type="evidence" value="ECO:0007669"/>
    <property type="project" value="UniProtKB-KW"/>
</dbReference>
<dbReference type="SUPFAM" id="SSF46689">
    <property type="entry name" value="Homeodomain-like"/>
    <property type="match status" value="1"/>
</dbReference>
<proteinExistence type="predicted"/>
<name>A0A9Q0MW92_9DIPT</name>
<dbReference type="AlphaFoldDB" id="A0A9Q0MW92"/>
<keyword evidence="6" id="KW-1185">Reference proteome</keyword>